<evidence type="ECO:0000313" key="5">
    <source>
        <dbReference type="Proteomes" id="UP001345219"/>
    </source>
</evidence>
<dbReference type="InterPro" id="IPR044590">
    <property type="entry name" value="CML48/49/50"/>
</dbReference>
<keyword evidence="1" id="KW-0106">Calcium</keyword>
<dbReference type="PANTHER" id="PTHR46824">
    <property type="entry name" value="CALCIUM-BINDING PROTEIN CML48-RELATED"/>
    <property type="match status" value="1"/>
</dbReference>
<accession>A0AAN7KGB6</accession>
<dbReference type="PROSITE" id="PS00018">
    <property type="entry name" value="EF_HAND_1"/>
    <property type="match status" value="2"/>
</dbReference>
<evidence type="ECO:0000313" key="4">
    <source>
        <dbReference type="EMBL" id="KAK4763551.1"/>
    </source>
</evidence>
<organism evidence="4 5">
    <name type="scientific">Trapa incisa</name>
    <dbReference type="NCBI Taxonomy" id="236973"/>
    <lineage>
        <taxon>Eukaryota</taxon>
        <taxon>Viridiplantae</taxon>
        <taxon>Streptophyta</taxon>
        <taxon>Embryophyta</taxon>
        <taxon>Tracheophyta</taxon>
        <taxon>Spermatophyta</taxon>
        <taxon>Magnoliopsida</taxon>
        <taxon>eudicotyledons</taxon>
        <taxon>Gunneridae</taxon>
        <taxon>Pentapetalae</taxon>
        <taxon>rosids</taxon>
        <taxon>malvids</taxon>
        <taxon>Myrtales</taxon>
        <taxon>Lythraceae</taxon>
        <taxon>Trapa</taxon>
    </lineage>
</organism>
<feature type="compositionally biased region" description="Pro residues" evidence="2">
    <location>
        <begin position="15"/>
        <end position="30"/>
    </location>
</feature>
<dbReference type="AlphaFoldDB" id="A0AAN7KGB6"/>
<dbReference type="Proteomes" id="UP001345219">
    <property type="component" value="Chromosome 11"/>
</dbReference>
<reference evidence="4 5" key="1">
    <citation type="journal article" date="2023" name="Hortic Res">
        <title>Pangenome of water caltrop reveals structural variations and asymmetric subgenome divergence after allopolyploidization.</title>
        <authorList>
            <person name="Zhang X."/>
            <person name="Chen Y."/>
            <person name="Wang L."/>
            <person name="Yuan Y."/>
            <person name="Fang M."/>
            <person name="Shi L."/>
            <person name="Lu R."/>
            <person name="Comes H.P."/>
            <person name="Ma Y."/>
            <person name="Chen Y."/>
            <person name="Huang G."/>
            <person name="Zhou Y."/>
            <person name="Zheng Z."/>
            <person name="Qiu Y."/>
        </authorList>
    </citation>
    <scope>NUCLEOTIDE SEQUENCE [LARGE SCALE GENOMIC DNA]</scope>
    <source>
        <tissue evidence="4">Roots</tissue>
    </source>
</reference>
<protein>
    <recommendedName>
        <fullName evidence="3">EF-hand domain-containing protein</fullName>
    </recommendedName>
</protein>
<comment type="caution">
    <text evidence="4">The sequence shown here is derived from an EMBL/GenBank/DDBJ whole genome shotgun (WGS) entry which is preliminary data.</text>
</comment>
<gene>
    <name evidence="4" type="ORF">SAY87_012989</name>
</gene>
<dbReference type="Pfam" id="PF13405">
    <property type="entry name" value="EF-hand_6"/>
    <property type="match status" value="1"/>
</dbReference>
<feature type="domain" description="EF-hand" evidence="3">
    <location>
        <begin position="74"/>
        <end position="109"/>
    </location>
</feature>
<dbReference type="PANTHER" id="PTHR46824:SF2">
    <property type="entry name" value="CALCIUM-BINDING PROTEIN CML48-RELATED"/>
    <property type="match status" value="1"/>
</dbReference>
<dbReference type="EMBL" id="JAXIOK010000008">
    <property type="protein sequence ID" value="KAK4763551.1"/>
    <property type="molecule type" value="Genomic_DNA"/>
</dbReference>
<dbReference type="InterPro" id="IPR002048">
    <property type="entry name" value="EF_hand_dom"/>
</dbReference>
<name>A0AAN7KGB6_9MYRT</name>
<feature type="region of interest" description="Disordered" evidence="2">
    <location>
        <begin position="1"/>
        <end position="43"/>
    </location>
</feature>
<dbReference type="SUPFAM" id="SSF47473">
    <property type="entry name" value="EF-hand"/>
    <property type="match status" value="1"/>
</dbReference>
<dbReference type="PROSITE" id="PS50222">
    <property type="entry name" value="EF_HAND_2"/>
    <property type="match status" value="2"/>
</dbReference>
<dbReference type="GO" id="GO:0005509">
    <property type="term" value="F:calcium ion binding"/>
    <property type="evidence" value="ECO:0007669"/>
    <property type="project" value="InterPro"/>
</dbReference>
<evidence type="ECO:0000256" key="2">
    <source>
        <dbReference type="SAM" id="MobiDB-lite"/>
    </source>
</evidence>
<dbReference type="Gene3D" id="1.10.238.10">
    <property type="entry name" value="EF-hand"/>
    <property type="match status" value="1"/>
</dbReference>
<proteinExistence type="predicted"/>
<dbReference type="InterPro" id="IPR011992">
    <property type="entry name" value="EF-hand-dom_pair"/>
</dbReference>
<evidence type="ECO:0000256" key="1">
    <source>
        <dbReference type="ARBA" id="ARBA00022837"/>
    </source>
</evidence>
<feature type="domain" description="EF-hand" evidence="3">
    <location>
        <begin position="141"/>
        <end position="176"/>
    </location>
</feature>
<dbReference type="SMART" id="SM00054">
    <property type="entry name" value="EFh"/>
    <property type="match status" value="2"/>
</dbReference>
<dbReference type="CDD" id="cd16180">
    <property type="entry name" value="EFh_PEF_Group_I"/>
    <property type="match status" value="1"/>
</dbReference>
<evidence type="ECO:0000259" key="3">
    <source>
        <dbReference type="PROSITE" id="PS50222"/>
    </source>
</evidence>
<sequence>MASFGGWDSRFHAWPPSPAPLPSAPTPSLPERPSADIQYGSYTFHGQPNSGHSQAVPPAGPGYYYGQPALFPLGTVPEVVRAFQMVDRDGSGFIDENELRLALSTGYQRFNARTIRLLMFLFRNPRDPLRVGPKEFVDLWTCLMQWRDIFERFDRDRSGKIDVEELRDALYSIGYALPPSVLQVLMSRYDDGSSCRRRVELSFDSFIECGMIVKGLTDKFKEKDARYKGSVTLDYDAFLSMIIPFLVSYD</sequence>
<keyword evidence="5" id="KW-1185">Reference proteome</keyword>
<dbReference type="Pfam" id="PF00036">
    <property type="entry name" value="EF-hand_1"/>
    <property type="match status" value="1"/>
</dbReference>
<dbReference type="InterPro" id="IPR018247">
    <property type="entry name" value="EF_Hand_1_Ca_BS"/>
</dbReference>